<feature type="transmembrane region" description="Helical" evidence="1">
    <location>
        <begin position="156"/>
        <end position="177"/>
    </location>
</feature>
<dbReference type="RefSeq" id="WP_340330138.1">
    <property type="nucleotide sequence ID" value="NZ_JAZHOF010000005.1"/>
</dbReference>
<dbReference type="Proteomes" id="UP001378188">
    <property type="component" value="Unassembled WGS sequence"/>
</dbReference>
<dbReference type="PANTHER" id="PTHR43081">
    <property type="entry name" value="ADENYLATE CYCLASE, TERMINAL-DIFFERENTIATION SPECIFIC-RELATED"/>
    <property type="match status" value="1"/>
</dbReference>
<evidence type="ECO:0000259" key="2">
    <source>
        <dbReference type="PROSITE" id="PS50125"/>
    </source>
</evidence>
<dbReference type="AlphaFoldDB" id="A0AAW9RVY4"/>
<keyword evidence="1" id="KW-1133">Transmembrane helix</keyword>
<dbReference type="PANTHER" id="PTHR43081:SF1">
    <property type="entry name" value="ADENYLATE CYCLASE, TERMINAL-DIFFERENTIATION SPECIFIC"/>
    <property type="match status" value="1"/>
</dbReference>
<feature type="domain" description="Guanylate cyclase" evidence="2">
    <location>
        <begin position="278"/>
        <end position="409"/>
    </location>
</feature>
<sequence>MTDTTTPTFGSILAAFRRVEERSENAQPDRFAAEALERNKREGLILAVKARWIALAAIAILIAVLNRTWDQLYYEALLVGFALIGWAQLRVGRVGKSRVELLLMFCDLALMTFTLVVPNPFSPDTGPLAMQYRYAGFVFFFVLLAGGTLSYSWRTIVAMGTWTASLWLCALAVVMLLPTRYPELSVQFRDLFAGWPDILQHLDPNSFEAPHRIQEAIVFFIVACILALGVRRSNYLVMQQAALERERANLARYFSPNVVEQLAHNDQPLKEVRAQKVAVLFVDIVGFSAFADTRDPVAIIATLRDFHALMESEVFRHNGTLDKYLGDGLMATFGTPIAGDTDAGNALRCARAMLRSATEWNEARVARGEAPVPVSFGLHYGDAVLGDIGATRLEFAVIGTTVNVASRLEAMTRSLGAPIVVSDDLLCRAREEASCPDGEFDGFEKKPAQAVRGLAQPLDVWMLVPDMPTMGTA</sequence>
<evidence type="ECO:0000313" key="4">
    <source>
        <dbReference type="Proteomes" id="UP001378188"/>
    </source>
</evidence>
<dbReference type="CDD" id="cd07302">
    <property type="entry name" value="CHD"/>
    <property type="match status" value="1"/>
</dbReference>
<proteinExistence type="predicted"/>
<feature type="transmembrane region" description="Helical" evidence="1">
    <location>
        <begin position="101"/>
        <end position="119"/>
    </location>
</feature>
<reference evidence="3 4" key="1">
    <citation type="submission" date="2024-02" db="EMBL/GenBank/DDBJ databases">
        <title>Genome analysis and characterization of Microbaculum marinisediminis sp. nov., isolated from marine sediment.</title>
        <authorList>
            <person name="Du Z.-J."/>
            <person name="Ye Y.-Q."/>
            <person name="Zhang Z.-R."/>
            <person name="Yuan S.-M."/>
            <person name="Zhang X.-Y."/>
        </authorList>
    </citation>
    <scope>NUCLEOTIDE SEQUENCE [LARGE SCALE GENOMIC DNA]</scope>
    <source>
        <strain evidence="3 4">SDUM1044001</strain>
    </source>
</reference>
<dbReference type="SMART" id="SM00044">
    <property type="entry name" value="CYCc"/>
    <property type="match status" value="1"/>
</dbReference>
<dbReference type="GO" id="GO:0009190">
    <property type="term" value="P:cyclic nucleotide biosynthetic process"/>
    <property type="evidence" value="ECO:0007669"/>
    <property type="project" value="InterPro"/>
</dbReference>
<protein>
    <submittedName>
        <fullName evidence="3">Adenylate/guanylate cyclase domain-containing protein</fullName>
        <ecNumber evidence="3">4.6.1.-</ecNumber>
    </submittedName>
</protein>
<dbReference type="EMBL" id="JAZHOF010000005">
    <property type="protein sequence ID" value="MEJ8572435.1"/>
    <property type="molecule type" value="Genomic_DNA"/>
</dbReference>
<evidence type="ECO:0000256" key="1">
    <source>
        <dbReference type="SAM" id="Phobius"/>
    </source>
</evidence>
<feature type="transmembrane region" description="Helical" evidence="1">
    <location>
        <begin position="131"/>
        <end position="149"/>
    </location>
</feature>
<keyword evidence="1" id="KW-0472">Membrane</keyword>
<keyword evidence="1" id="KW-0812">Transmembrane</keyword>
<dbReference type="InterPro" id="IPR001054">
    <property type="entry name" value="A/G_cyclase"/>
</dbReference>
<dbReference type="SUPFAM" id="SSF55073">
    <property type="entry name" value="Nucleotide cyclase"/>
    <property type="match status" value="1"/>
</dbReference>
<feature type="transmembrane region" description="Helical" evidence="1">
    <location>
        <begin position="44"/>
        <end position="65"/>
    </location>
</feature>
<organism evidence="3 4">
    <name type="scientific">Microbaculum marinum</name>
    <dbReference type="NCBI Taxonomy" id="1764581"/>
    <lineage>
        <taxon>Bacteria</taxon>
        <taxon>Pseudomonadati</taxon>
        <taxon>Pseudomonadota</taxon>
        <taxon>Alphaproteobacteria</taxon>
        <taxon>Hyphomicrobiales</taxon>
        <taxon>Tepidamorphaceae</taxon>
        <taxon>Microbaculum</taxon>
    </lineage>
</organism>
<dbReference type="InterPro" id="IPR029787">
    <property type="entry name" value="Nucleotide_cyclase"/>
</dbReference>
<dbReference type="InterPro" id="IPR050697">
    <property type="entry name" value="Adenylyl/Guanylyl_Cyclase_3/4"/>
</dbReference>
<dbReference type="Gene3D" id="3.30.70.1230">
    <property type="entry name" value="Nucleotide cyclase"/>
    <property type="match status" value="1"/>
</dbReference>
<dbReference type="GO" id="GO:0004016">
    <property type="term" value="F:adenylate cyclase activity"/>
    <property type="evidence" value="ECO:0007669"/>
    <property type="project" value="UniProtKB-ARBA"/>
</dbReference>
<feature type="transmembrane region" description="Helical" evidence="1">
    <location>
        <begin position="213"/>
        <end position="230"/>
    </location>
</feature>
<accession>A0AAW9RVY4</accession>
<keyword evidence="4" id="KW-1185">Reference proteome</keyword>
<dbReference type="Pfam" id="PF00211">
    <property type="entry name" value="Guanylate_cyc"/>
    <property type="match status" value="1"/>
</dbReference>
<comment type="caution">
    <text evidence="3">The sequence shown here is derived from an EMBL/GenBank/DDBJ whole genome shotgun (WGS) entry which is preliminary data.</text>
</comment>
<dbReference type="GO" id="GO:0035556">
    <property type="term" value="P:intracellular signal transduction"/>
    <property type="evidence" value="ECO:0007669"/>
    <property type="project" value="InterPro"/>
</dbReference>
<dbReference type="PROSITE" id="PS50125">
    <property type="entry name" value="GUANYLATE_CYCLASE_2"/>
    <property type="match status" value="1"/>
</dbReference>
<evidence type="ECO:0000313" key="3">
    <source>
        <dbReference type="EMBL" id="MEJ8572435.1"/>
    </source>
</evidence>
<feature type="transmembrane region" description="Helical" evidence="1">
    <location>
        <begin position="71"/>
        <end position="89"/>
    </location>
</feature>
<name>A0AAW9RVY4_9HYPH</name>
<gene>
    <name evidence="3" type="ORF">V3328_13170</name>
</gene>
<keyword evidence="3" id="KW-0456">Lyase</keyword>
<dbReference type="EC" id="4.6.1.-" evidence="3"/>